<dbReference type="EMBL" id="QOKV01000001">
    <property type="protein sequence ID" value="KAA0688482.1"/>
    <property type="molecule type" value="Genomic_DNA"/>
</dbReference>
<dbReference type="Proteomes" id="UP000476837">
    <property type="component" value="Unassembled WGS sequence"/>
</dbReference>
<sequence length="141" mass="16315">MSRQLGHDLQDNALTMVELIGDDVIDEFDEFDQVEPIRRRIELKVVSDRYGENAVNLLNGILGRARNLRYSRMDIKLRRTASGQVSSARLSTEMMNAAEAVYARNEIITDFNEELEQCWESIHRPTVAKIKRLVQNADLWH</sequence>
<reference evidence="1 2" key="1">
    <citation type="submission" date="2018-07" db="EMBL/GenBank/DDBJ databases">
        <title>Genome sequence of Roseomonas fauriae ATCC 49958.</title>
        <authorList>
            <person name="Sant'Anna F.H."/>
            <person name="Baldani J.I."/>
            <person name="Zilli J.E."/>
            <person name="Reis V.M."/>
            <person name="Hartmann A."/>
            <person name="Cruz L."/>
            <person name="de Souza E.M."/>
            <person name="de Oliveira Pedrosa F."/>
            <person name="Passaglia L.M.P."/>
        </authorList>
    </citation>
    <scope>NUCLEOTIDE SEQUENCE [LARGE SCALE GENOMIC DNA]</scope>
    <source>
        <strain evidence="1 2">ATCC 49958</strain>
    </source>
</reference>
<protein>
    <submittedName>
        <fullName evidence="1">Uncharacterized protein</fullName>
    </submittedName>
</protein>
<comment type="caution">
    <text evidence="1">The sequence shown here is derived from an EMBL/GenBank/DDBJ whole genome shotgun (WGS) entry which is preliminary data.</text>
</comment>
<gene>
    <name evidence="1" type="ORF">DS837_01775</name>
</gene>
<organism evidence="1 2">
    <name type="scientific">Azospirillum brasilense</name>
    <dbReference type="NCBI Taxonomy" id="192"/>
    <lineage>
        <taxon>Bacteria</taxon>
        <taxon>Pseudomonadati</taxon>
        <taxon>Pseudomonadota</taxon>
        <taxon>Alphaproteobacteria</taxon>
        <taxon>Rhodospirillales</taxon>
        <taxon>Azospirillaceae</taxon>
        <taxon>Azospirillum</taxon>
    </lineage>
</organism>
<accession>A0A6L3B730</accession>
<evidence type="ECO:0000313" key="1">
    <source>
        <dbReference type="EMBL" id="KAA0688482.1"/>
    </source>
</evidence>
<dbReference type="AlphaFoldDB" id="A0A6L3B730"/>
<evidence type="ECO:0000313" key="2">
    <source>
        <dbReference type="Proteomes" id="UP000476837"/>
    </source>
</evidence>
<name>A0A6L3B730_AZOBR</name>
<proteinExistence type="predicted"/>